<protein>
    <submittedName>
        <fullName evidence="1">Uncharacterized protein</fullName>
    </submittedName>
</protein>
<organism evidence="1 2">
    <name type="scientific">Paracidovorax wautersii</name>
    <dbReference type="NCBI Taxonomy" id="1177982"/>
    <lineage>
        <taxon>Bacteria</taxon>
        <taxon>Pseudomonadati</taxon>
        <taxon>Pseudomonadota</taxon>
        <taxon>Betaproteobacteria</taxon>
        <taxon>Burkholderiales</taxon>
        <taxon>Comamonadaceae</taxon>
        <taxon>Paracidovorax</taxon>
    </lineage>
</organism>
<evidence type="ECO:0000313" key="1">
    <source>
        <dbReference type="EMBL" id="KAF1021486.1"/>
    </source>
</evidence>
<proteinExistence type="predicted"/>
<gene>
    <name evidence="1" type="ORF">GAK30_01836</name>
</gene>
<accession>A0A7V8FP65</accession>
<evidence type="ECO:0000313" key="2">
    <source>
        <dbReference type="Proteomes" id="UP000461670"/>
    </source>
</evidence>
<reference evidence="2" key="1">
    <citation type="journal article" date="2020" name="MBio">
        <title>Horizontal gene transfer to a defensive symbiont with a reduced genome amongst a multipartite beetle microbiome.</title>
        <authorList>
            <person name="Waterworth S.C."/>
            <person name="Florez L.V."/>
            <person name="Rees E.R."/>
            <person name="Hertweck C."/>
            <person name="Kaltenpoth M."/>
            <person name="Kwan J.C."/>
        </authorList>
    </citation>
    <scope>NUCLEOTIDE SEQUENCE [LARGE SCALE GENOMIC DNA]</scope>
</reference>
<sequence>MARGARGQQHLVGLQRAACGVQPVRLALHTLDALHAGAGVDLRALALRGLRQALGEAAHVHLAAAFVEQAAHEALALHLGAHTRGVQDLDVGVHAVGDQAFGASPQCVQVLRPGGELELAVAQEVAVDGLVPH</sequence>
<dbReference type="EMBL" id="WNDQ01000021">
    <property type="protein sequence ID" value="KAF1021486.1"/>
    <property type="molecule type" value="Genomic_DNA"/>
</dbReference>
<name>A0A7V8FP65_9BURK</name>
<comment type="caution">
    <text evidence="1">The sequence shown here is derived from an EMBL/GenBank/DDBJ whole genome shotgun (WGS) entry which is preliminary data.</text>
</comment>
<dbReference type="Proteomes" id="UP000461670">
    <property type="component" value="Unassembled WGS sequence"/>
</dbReference>
<dbReference type="AlphaFoldDB" id="A0A7V8FP65"/>